<dbReference type="PANTHER" id="PTHR30085:SF2">
    <property type="entry name" value="GLUTAMATE_ASPARTATE IMPORT SOLUTE-BINDING PROTEIN"/>
    <property type="match status" value="1"/>
</dbReference>
<dbReference type="Proteomes" id="UP001246372">
    <property type="component" value="Unassembled WGS sequence"/>
</dbReference>
<dbReference type="EMBL" id="JAVXZY010000001">
    <property type="protein sequence ID" value="MDT8997697.1"/>
    <property type="molecule type" value="Genomic_DNA"/>
</dbReference>
<dbReference type="RefSeq" id="WP_315647915.1">
    <property type="nucleotide sequence ID" value="NZ_JAVXZY010000001.1"/>
</dbReference>
<reference evidence="6" key="1">
    <citation type="submission" date="2023-09" db="EMBL/GenBank/DDBJ databases">
        <title>Paucibacter sp. APW11 Genome sequencing and assembly.</title>
        <authorList>
            <person name="Kim I."/>
        </authorList>
    </citation>
    <scope>NUCLEOTIDE SEQUENCE</scope>
    <source>
        <strain evidence="6">APW11</strain>
    </source>
</reference>
<feature type="domain" description="Solute-binding protein family 3/N-terminal" evidence="5">
    <location>
        <begin position="46"/>
        <end position="278"/>
    </location>
</feature>
<dbReference type="SMART" id="SM00062">
    <property type="entry name" value="PBPb"/>
    <property type="match status" value="1"/>
</dbReference>
<name>A0ABU3P555_9BURK</name>
<evidence type="ECO:0000256" key="2">
    <source>
        <dbReference type="ARBA" id="ARBA00022448"/>
    </source>
</evidence>
<feature type="signal peptide" evidence="4">
    <location>
        <begin position="1"/>
        <end position="32"/>
    </location>
</feature>
<evidence type="ECO:0000256" key="1">
    <source>
        <dbReference type="ARBA" id="ARBA00010333"/>
    </source>
</evidence>
<evidence type="ECO:0000313" key="6">
    <source>
        <dbReference type="EMBL" id="MDT8997697.1"/>
    </source>
</evidence>
<dbReference type="Gene3D" id="3.40.190.10">
    <property type="entry name" value="Periplasmic binding protein-like II"/>
    <property type="match status" value="2"/>
</dbReference>
<keyword evidence="3 4" id="KW-0732">Signal</keyword>
<evidence type="ECO:0000313" key="7">
    <source>
        <dbReference type="Proteomes" id="UP001246372"/>
    </source>
</evidence>
<feature type="chain" id="PRO_5046157907" evidence="4">
    <location>
        <begin position="33"/>
        <end position="311"/>
    </location>
</feature>
<evidence type="ECO:0000256" key="4">
    <source>
        <dbReference type="SAM" id="SignalP"/>
    </source>
</evidence>
<keyword evidence="7" id="KW-1185">Reference proteome</keyword>
<dbReference type="PANTHER" id="PTHR30085">
    <property type="entry name" value="AMINO ACID ABC TRANSPORTER PERMEASE"/>
    <property type="match status" value="1"/>
</dbReference>
<gene>
    <name evidence="6" type="ORF">RQP53_00245</name>
</gene>
<accession>A0ABU3P555</accession>
<dbReference type="InterPro" id="IPR051455">
    <property type="entry name" value="Bact_solute-bind_prot3"/>
</dbReference>
<dbReference type="InterPro" id="IPR001638">
    <property type="entry name" value="Solute-binding_3/MltF_N"/>
</dbReference>
<dbReference type="CDD" id="cd13688">
    <property type="entry name" value="PBP2_GltI_DEBP"/>
    <property type="match status" value="1"/>
</dbReference>
<comment type="caution">
    <text evidence="6">The sequence shown here is derived from an EMBL/GenBank/DDBJ whole genome shotgun (WGS) entry which is preliminary data.</text>
</comment>
<dbReference type="SUPFAM" id="SSF53850">
    <property type="entry name" value="Periplasmic binding protein-like II"/>
    <property type="match status" value="1"/>
</dbReference>
<protein>
    <submittedName>
        <fullName evidence="6">Transporter substrate-binding domain-containing protein</fullName>
    </submittedName>
</protein>
<dbReference type="Pfam" id="PF00497">
    <property type="entry name" value="SBP_bac_3"/>
    <property type="match status" value="1"/>
</dbReference>
<proteinExistence type="inferred from homology"/>
<evidence type="ECO:0000259" key="5">
    <source>
        <dbReference type="SMART" id="SM00062"/>
    </source>
</evidence>
<sequence length="311" mass="34442">MRLPLVSRLIVPALAAWPASLLMALLALPAWAADSPTLQRIRDTGVIVIGYRSTSLPFSYLDAKLKPIGYSMDLCERIVEAVAKRMELPDLEVKLIPVSSATRLPMMANGTLDLECGVTTNTVERRKAQAFSLTTFVAESKLLSKKGSGVQTVDDLRGKPVSSTIGTTSIQFLNKLNQQRGLDIRILVGQDDQEAFRAVQTDRAVAFAMDDVLLRSLVAQVSNPQDYQIADTPLSVEPYGIGLNRDDPEFKQWVDEVLRGLFKSGEIATIYRKWFQSPIPPRGLNLQLPMSEAFKQLMRAPTDSPDPAHYR</sequence>
<organism evidence="6 7">
    <name type="scientific">Roseateles aquae</name>
    <dbReference type="NCBI Taxonomy" id="3077235"/>
    <lineage>
        <taxon>Bacteria</taxon>
        <taxon>Pseudomonadati</taxon>
        <taxon>Pseudomonadota</taxon>
        <taxon>Betaproteobacteria</taxon>
        <taxon>Burkholderiales</taxon>
        <taxon>Sphaerotilaceae</taxon>
        <taxon>Roseateles</taxon>
    </lineage>
</organism>
<evidence type="ECO:0000256" key="3">
    <source>
        <dbReference type="ARBA" id="ARBA00022729"/>
    </source>
</evidence>
<comment type="similarity">
    <text evidence="1">Belongs to the bacterial solute-binding protein 3 family.</text>
</comment>
<keyword evidence="2" id="KW-0813">Transport</keyword>